<name>A0AA38TSG4_9ASTR</name>
<dbReference type="AlphaFoldDB" id="A0AA38TSG4"/>
<dbReference type="Gene3D" id="4.10.60.10">
    <property type="entry name" value="Zinc finger, CCHC-type"/>
    <property type="match status" value="1"/>
</dbReference>
<dbReference type="SUPFAM" id="SSF57756">
    <property type="entry name" value="Retrovirus zinc finger-like domains"/>
    <property type="match status" value="1"/>
</dbReference>
<evidence type="ECO:0000256" key="2">
    <source>
        <dbReference type="SAM" id="MobiDB-lite"/>
    </source>
</evidence>
<evidence type="ECO:0000256" key="1">
    <source>
        <dbReference type="PROSITE-ProRule" id="PRU00047"/>
    </source>
</evidence>
<sequence length="214" mass="24018">MIKESSETTIDMIVLLLTTKEVRTNRETGKDRIPTTTIRDSQGNNDMGTAITTKETKEGLGMAMMMKEMIIDLEATMSMEEAITMEGGQIKEQQKGSNSSQTRTPQQPANLNRSDGHGATCYKCGKPGHYTKECTVKFKDAAYFEKKAALMRKKEKGVALLVEEENWVCEEESSDDEQGRNTRPSTIGAGPNMREKNQYGYDLGNKLENGRWER</sequence>
<dbReference type="Pfam" id="PF00098">
    <property type="entry name" value="zf-CCHC"/>
    <property type="match status" value="1"/>
</dbReference>
<evidence type="ECO:0000259" key="3">
    <source>
        <dbReference type="PROSITE" id="PS50158"/>
    </source>
</evidence>
<dbReference type="InterPro" id="IPR001878">
    <property type="entry name" value="Znf_CCHC"/>
</dbReference>
<feature type="compositionally biased region" description="Polar residues" evidence="2">
    <location>
        <begin position="95"/>
        <end position="113"/>
    </location>
</feature>
<accession>A0AA38TSG4</accession>
<comment type="caution">
    <text evidence="4">The sequence shown here is derived from an EMBL/GenBank/DDBJ whole genome shotgun (WGS) entry which is preliminary data.</text>
</comment>
<dbReference type="GO" id="GO:0008270">
    <property type="term" value="F:zinc ion binding"/>
    <property type="evidence" value="ECO:0007669"/>
    <property type="project" value="UniProtKB-KW"/>
</dbReference>
<keyword evidence="1" id="KW-0863">Zinc-finger</keyword>
<reference evidence="4" key="1">
    <citation type="submission" date="2023-03" db="EMBL/GenBank/DDBJ databases">
        <title>Chromosome-scale reference genome and RAD-based genetic map of yellow starthistle (Centaurea solstitialis) reveal putative structural variation and QTLs associated with invader traits.</title>
        <authorList>
            <person name="Reatini B."/>
            <person name="Cang F.A."/>
            <person name="Jiang Q."/>
            <person name="Mckibben M.T.W."/>
            <person name="Barker M.S."/>
            <person name="Rieseberg L.H."/>
            <person name="Dlugosch K.M."/>
        </authorList>
    </citation>
    <scope>NUCLEOTIDE SEQUENCE</scope>
    <source>
        <strain evidence="4">CAN-66</strain>
        <tissue evidence="4">Leaf</tissue>
    </source>
</reference>
<feature type="domain" description="CCHC-type" evidence="3">
    <location>
        <begin position="121"/>
        <end position="134"/>
    </location>
</feature>
<feature type="region of interest" description="Disordered" evidence="2">
    <location>
        <begin position="169"/>
        <end position="214"/>
    </location>
</feature>
<protein>
    <recommendedName>
        <fullName evidence="3">CCHC-type domain-containing protein</fullName>
    </recommendedName>
</protein>
<dbReference type="InterPro" id="IPR036875">
    <property type="entry name" value="Znf_CCHC_sf"/>
</dbReference>
<evidence type="ECO:0000313" key="5">
    <source>
        <dbReference type="Proteomes" id="UP001172457"/>
    </source>
</evidence>
<dbReference type="GO" id="GO:0003676">
    <property type="term" value="F:nucleic acid binding"/>
    <property type="evidence" value="ECO:0007669"/>
    <property type="project" value="InterPro"/>
</dbReference>
<organism evidence="4 5">
    <name type="scientific">Centaurea solstitialis</name>
    <name type="common">yellow star-thistle</name>
    <dbReference type="NCBI Taxonomy" id="347529"/>
    <lineage>
        <taxon>Eukaryota</taxon>
        <taxon>Viridiplantae</taxon>
        <taxon>Streptophyta</taxon>
        <taxon>Embryophyta</taxon>
        <taxon>Tracheophyta</taxon>
        <taxon>Spermatophyta</taxon>
        <taxon>Magnoliopsida</taxon>
        <taxon>eudicotyledons</taxon>
        <taxon>Gunneridae</taxon>
        <taxon>Pentapetalae</taxon>
        <taxon>asterids</taxon>
        <taxon>campanulids</taxon>
        <taxon>Asterales</taxon>
        <taxon>Asteraceae</taxon>
        <taxon>Carduoideae</taxon>
        <taxon>Cardueae</taxon>
        <taxon>Centaureinae</taxon>
        <taxon>Centaurea</taxon>
    </lineage>
</organism>
<keyword evidence="1" id="KW-0862">Zinc</keyword>
<evidence type="ECO:0000313" key="4">
    <source>
        <dbReference type="EMBL" id="KAJ9556797.1"/>
    </source>
</evidence>
<dbReference type="EMBL" id="JARYMX010000003">
    <property type="protein sequence ID" value="KAJ9556797.1"/>
    <property type="molecule type" value="Genomic_DNA"/>
</dbReference>
<dbReference type="Proteomes" id="UP001172457">
    <property type="component" value="Chromosome 3"/>
</dbReference>
<keyword evidence="5" id="KW-1185">Reference proteome</keyword>
<dbReference type="PROSITE" id="PS50158">
    <property type="entry name" value="ZF_CCHC"/>
    <property type="match status" value="1"/>
</dbReference>
<feature type="region of interest" description="Disordered" evidence="2">
    <location>
        <begin position="90"/>
        <end position="118"/>
    </location>
</feature>
<proteinExistence type="predicted"/>
<keyword evidence="1" id="KW-0479">Metal-binding</keyword>
<dbReference type="SMART" id="SM00343">
    <property type="entry name" value="ZnF_C2HC"/>
    <property type="match status" value="1"/>
</dbReference>
<gene>
    <name evidence="4" type="ORF">OSB04_011411</name>
</gene>